<gene>
    <name evidence="1" type="ORF">I6G67_17265</name>
    <name evidence="2" type="ORF">NCTC10308_02861</name>
</gene>
<dbReference type="EMBL" id="UFRV01000006">
    <property type="protein sequence ID" value="SUT98479.1"/>
    <property type="molecule type" value="Genomic_DNA"/>
</dbReference>
<proteinExistence type="predicted"/>
<dbReference type="Proteomes" id="UP000254227">
    <property type="component" value="Unassembled WGS sequence"/>
</dbReference>
<reference evidence="2 3" key="1">
    <citation type="submission" date="2018-06" db="EMBL/GenBank/DDBJ databases">
        <authorList>
            <consortium name="Pathogen Informatics"/>
            <person name="Doyle S."/>
        </authorList>
    </citation>
    <scope>NUCLEOTIDE SEQUENCE [LARGE SCALE GENOMIC DNA]</scope>
    <source>
        <strain evidence="2 3">NCTC10308</strain>
    </source>
</reference>
<organism evidence="2 3">
    <name type="scientific">Acinetobacter johnsonii</name>
    <dbReference type="NCBI Taxonomy" id="40214"/>
    <lineage>
        <taxon>Bacteria</taxon>
        <taxon>Pseudomonadati</taxon>
        <taxon>Pseudomonadota</taxon>
        <taxon>Gammaproteobacteria</taxon>
        <taxon>Moraxellales</taxon>
        <taxon>Moraxellaceae</taxon>
        <taxon>Acinetobacter</taxon>
    </lineage>
</organism>
<dbReference type="AlphaFoldDB" id="A0A380U7G0"/>
<evidence type="ECO:0000313" key="2">
    <source>
        <dbReference type="EMBL" id="SUT98479.1"/>
    </source>
</evidence>
<reference evidence="1 4" key="2">
    <citation type="submission" date="2020-12" db="EMBL/GenBank/DDBJ databases">
        <title>FDA dAtabase for Regulatory Grade micrObial Sequences (FDA-ARGOS): Supporting development and validation of Infectious Disease Dx tests.</title>
        <authorList>
            <person name="Sproer C."/>
            <person name="Gronow S."/>
            <person name="Severitt S."/>
            <person name="Schroder I."/>
            <person name="Tallon L."/>
            <person name="Sadzewicz L."/>
            <person name="Zhao X."/>
            <person name="Boylan J."/>
            <person name="Ott S."/>
            <person name="Bowen H."/>
            <person name="Vavikolanu K."/>
            <person name="Mehta A."/>
            <person name="Aluvathingal J."/>
            <person name="Nadendla S."/>
            <person name="Lowell S."/>
            <person name="Myers T."/>
            <person name="Yan Y."/>
            <person name="Sichtig H."/>
        </authorList>
    </citation>
    <scope>NUCLEOTIDE SEQUENCE [LARGE SCALE GENOMIC DNA]</scope>
    <source>
        <strain evidence="1 4">FDAARGOS_910</strain>
    </source>
</reference>
<dbReference type="Proteomes" id="UP000595107">
    <property type="component" value="Chromosome"/>
</dbReference>
<dbReference type="EMBL" id="CP065666">
    <property type="protein sequence ID" value="QPS03883.1"/>
    <property type="molecule type" value="Genomic_DNA"/>
</dbReference>
<evidence type="ECO:0000313" key="1">
    <source>
        <dbReference type="EMBL" id="QPS03883.1"/>
    </source>
</evidence>
<sequence>MSNQIKNDYVPPSNASAFFIPHPEANHLNAQDVAFELISGAKNISVATFQCFKNGNELMIDAKIIANLIVELQTKLEMIEQILPLAFESGEV</sequence>
<evidence type="ECO:0008006" key="5">
    <source>
        <dbReference type="Google" id="ProtNLM"/>
    </source>
</evidence>
<name>A0A380U7G0_ACIJO</name>
<accession>A0A380U7G0</accession>
<protein>
    <recommendedName>
        <fullName evidence="5">DUF3077 domain-containing protein</fullName>
    </recommendedName>
</protein>
<evidence type="ECO:0000313" key="4">
    <source>
        <dbReference type="Proteomes" id="UP000595107"/>
    </source>
</evidence>
<evidence type="ECO:0000313" key="3">
    <source>
        <dbReference type="Proteomes" id="UP000254227"/>
    </source>
</evidence>
<dbReference type="RefSeq" id="WP_004697448.1">
    <property type="nucleotide sequence ID" value="NZ_BBTB01000086.1"/>
</dbReference>